<dbReference type="Pfam" id="PF00067">
    <property type="entry name" value="p450"/>
    <property type="match status" value="1"/>
</dbReference>
<dbReference type="GO" id="GO:0020037">
    <property type="term" value="F:heme binding"/>
    <property type="evidence" value="ECO:0007669"/>
    <property type="project" value="InterPro"/>
</dbReference>
<dbReference type="PANTHER" id="PTHR24305:SF166">
    <property type="entry name" value="CYTOCHROME P450 12A4, MITOCHONDRIAL-RELATED"/>
    <property type="match status" value="1"/>
</dbReference>
<dbReference type="PRINTS" id="PR00463">
    <property type="entry name" value="EP450I"/>
</dbReference>
<keyword evidence="3" id="KW-0472">Membrane</keyword>
<evidence type="ECO:0000256" key="3">
    <source>
        <dbReference type="SAM" id="Phobius"/>
    </source>
</evidence>
<evidence type="ECO:0008006" key="6">
    <source>
        <dbReference type="Google" id="ProtNLM"/>
    </source>
</evidence>
<organism evidence="4 5">
    <name type="scientific">Aspergillus wentii DTO 134E9</name>
    <dbReference type="NCBI Taxonomy" id="1073089"/>
    <lineage>
        <taxon>Eukaryota</taxon>
        <taxon>Fungi</taxon>
        <taxon>Dikarya</taxon>
        <taxon>Ascomycota</taxon>
        <taxon>Pezizomycotina</taxon>
        <taxon>Eurotiomycetes</taxon>
        <taxon>Eurotiomycetidae</taxon>
        <taxon>Eurotiales</taxon>
        <taxon>Aspergillaceae</taxon>
        <taxon>Aspergillus</taxon>
        <taxon>Aspergillus subgen. Cremei</taxon>
    </lineage>
</organism>
<dbReference type="EMBL" id="KV878212">
    <property type="protein sequence ID" value="OJJ35394.1"/>
    <property type="molecule type" value="Genomic_DNA"/>
</dbReference>
<feature type="binding site" description="axial binding residue" evidence="2">
    <location>
        <position position="465"/>
    </location>
    <ligand>
        <name>heme</name>
        <dbReference type="ChEBI" id="CHEBI:30413"/>
    </ligand>
    <ligandPart>
        <name>Fe</name>
        <dbReference type="ChEBI" id="CHEBI:18248"/>
    </ligandPart>
</feature>
<dbReference type="GO" id="GO:0004497">
    <property type="term" value="F:monooxygenase activity"/>
    <property type="evidence" value="ECO:0007669"/>
    <property type="project" value="InterPro"/>
</dbReference>
<sequence>MAQFLTGLSVWTAALYLILRVYSTPSVAVYSAVYLITSSLYTVLFISWRTIARKRASVFKHLPKPKNGDILFQHARAVFDEPIGVQLTEWLNSIPNNGLIHFYGLMASEYLLPTSPEAIADIHLKHVADFEKTATFRHWTVEFLGHSLLTQERDVHKHRRPIFLSMMHPTRVEGMKPMMSSKVKQAIGHLQYKDTSGVAVRDWTGLVVIDITCYFAMGIDLNMVNGENMDIHDVVSPILEGNPRQKANFRWHMGMPRIVRRWVPRKMDGEMKDAYAAYYAVMSRVISQRREKSDGKDFLSEFLRSGQYTHEEAVSQLFVILAGALENIASVVSWTLYLLATHPHIQHTLRQDLLSNPGEQTYDTLPLLHGVVNEALRLYTPLPMTVRKAIRDTTVCNQFVPQGTYVTTCARAINRAHHLWGLDAESFNPERWIDRSTPEKPKIDTLGGATSSIAMLSFLYGTRSCPARPFSVPVARRLVAGVVEKFHIEYLGDKTPQPVGFVTSRPPVDLKLRLSCISPV</sequence>
<keyword evidence="2" id="KW-0349">Heme</keyword>
<keyword evidence="5" id="KW-1185">Reference proteome</keyword>
<accession>A0A1L9RKG0</accession>
<protein>
    <recommendedName>
        <fullName evidence="6">Cytochrome P450</fullName>
    </recommendedName>
</protein>
<name>A0A1L9RKG0_ASPWE</name>
<dbReference type="InterPro" id="IPR036396">
    <property type="entry name" value="Cyt_P450_sf"/>
</dbReference>
<keyword evidence="3" id="KW-1133">Transmembrane helix</keyword>
<dbReference type="GO" id="GO:0016705">
    <property type="term" value="F:oxidoreductase activity, acting on paired donors, with incorporation or reduction of molecular oxygen"/>
    <property type="evidence" value="ECO:0007669"/>
    <property type="project" value="InterPro"/>
</dbReference>
<dbReference type="AlphaFoldDB" id="A0A1L9RKG0"/>
<evidence type="ECO:0000313" key="4">
    <source>
        <dbReference type="EMBL" id="OJJ35394.1"/>
    </source>
</evidence>
<evidence type="ECO:0000256" key="1">
    <source>
        <dbReference type="ARBA" id="ARBA00010617"/>
    </source>
</evidence>
<comment type="similarity">
    <text evidence="1">Belongs to the cytochrome P450 family.</text>
</comment>
<dbReference type="Proteomes" id="UP000184383">
    <property type="component" value="Unassembled WGS sequence"/>
</dbReference>
<dbReference type="RefSeq" id="XP_040689070.1">
    <property type="nucleotide sequence ID" value="XM_040835360.1"/>
</dbReference>
<dbReference type="GeneID" id="63751208"/>
<gene>
    <name evidence="4" type="ORF">ASPWEDRAFT_40587</name>
</gene>
<dbReference type="InterPro" id="IPR001128">
    <property type="entry name" value="Cyt_P450"/>
</dbReference>
<dbReference type="OrthoDB" id="1470350at2759"/>
<dbReference type="PANTHER" id="PTHR24305">
    <property type="entry name" value="CYTOCHROME P450"/>
    <property type="match status" value="1"/>
</dbReference>
<proteinExistence type="inferred from homology"/>
<dbReference type="InterPro" id="IPR050121">
    <property type="entry name" value="Cytochrome_P450_monoxygenase"/>
</dbReference>
<reference evidence="5" key="1">
    <citation type="journal article" date="2017" name="Genome Biol.">
        <title>Comparative genomics reveals high biological diversity and specific adaptations in the industrially and medically important fungal genus Aspergillus.</title>
        <authorList>
            <person name="de Vries R.P."/>
            <person name="Riley R."/>
            <person name="Wiebenga A."/>
            <person name="Aguilar-Osorio G."/>
            <person name="Amillis S."/>
            <person name="Uchima C.A."/>
            <person name="Anderluh G."/>
            <person name="Asadollahi M."/>
            <person name="Askin M."/>
            <person name="Barry K."/>
            <person name="Battaglia E."/>
            <person name="Bayram O."/>
            <person name="Benocci T."/>
            <person name="Braus-Stromeyer S.A."/>
            <person name="Caldana C."/>
            <person name="Canovas D."/>
            <person name="Cerqueira G.C."/>
            <person name="Chen F."/>
            <person name="Chen W."/>
            <person name="Choi C."/>
            <person name="Clum A."/>
            <person name="Dos Santos R.A."/>
            <person name="Damasio A.R."/>
            <person name="Diallinas G."/>
            <person name="Emri T."/>
            <person name="Fekete E."/>
            <person name="Flipphi M."/>
            <person name="Freyberg S."/>
            <person name="Gallo A."/>
            <person name="Gournas C."/>
            <person name="Habgood R."/>
            <person name="Hainaut M."/>
            <person name="Harispe M.L."/>
            <person name="Henrissat B."/>
            <person name="Hilden K.S."/>
            <person name="Hope R."/>
            <person name="Hossain A."/>
            <person name="Karabika E."/>
            <person name="Karaffa L."/>
            <person name="Karanyi Z."/>
            <person name="Krasevec N."/>
            <person name="Kuo A."/>
            <person name="Kusch H."/>
            <person name="LaButti K."/>
            <person name="Lagendijk E.L."/>
            <person name="Lapidus A."/>
            <person name="Levasseur A."/>
            <person name="Lindquist E."/>
            <person name="Lipzen A."/>
            <person name="Logrieco A.F."/>
            <person name="MacCabe A."/>
            <person name="Maekelae M.R."/>
            <person name="Malavazi I."/>
            <person name="Melin P."/>
            <person name="Meyer V."/>
            <person name="Mielnichuk N."/>
            <person name="Miskei M."/>
            <person name="Molnar A.P."/>
            <person name="Mule G."/>
            <person name="Ngan C.Y."/>
            <person name="Orejas M."/>
            <person name="Orosz E."/>
            <person name="Ouedraogo J.P."/>
            <person name="Overkamp K.M."/>
            <person name="Park H.-S."/>
            <person name="Perrone G."/>
            <person name="Piumi F."/>
            <person name="Punt P.J."/>
            <person name="Ram A.F."/>
            <person name="Ramon A."/>
            <person name="Rauscher S."/>
            <person name="Record E."/>
            <person name="Riano-Pachon D.M."/>
            <person name="Robert V."/>
            <person name="Roehrig J."/>
            <person name="Ruller R."/>
            <person name="Salamov A."/>
            <person name="Salih N.S."/>
            <person name="Samson R.A."/>
            <person name="Sandor E."/>
            <person name="Sanguinetti M."/>
            <person name="Schuetze T."/>
            <person name="Sepcic K."/>
            <person name="Shelest E."/>
            <person name="Sherlock G."/>
            <person name="Sophianopoulou V."/>
            <person name="Squina F.M."/>
            <person name="Sun H."/>
            <person name="Susca A."/>
            <person name="Todd R.B."/>
            <person name="Tsang A."/>
            <person name="Unkles S.E."/>
            <person name="van de Wiele N."/>
            <person name="van Rossen-Uffink D."/>
            <person name="Oliveira J.V."/>
            <person name="Vesth T.C."/>
            <person name="Visser J."/>
            <person name="Yu J.-H."/>
            <person name="Zhou M."/>
            <person name="Andersen M.R."/>
            <person name="Archer D.B."/>
            <person name="Baker S.E."/>
            <person name="Benoit I."/>
            <person name="Brakhage A.A."/>
            <person name="Braus G.H."/>
            <person name="Fischer R."/>
            <person name="Frisvad J.C."/>
            <person name="Goldman G.H."/>
            <person name="Houbraken J."/>
            <person name="Oakley B."/>
            <person name="Pocsi I."/>
            <person name="Scazzocchio C."/>
            <person name="Seiboth B."/>
            <person name="vanKuyk P.A."/>
            <person name="Wortman J."/>
            <person name="Dyer P.S."/>
            <person name="Grigoriev I.V."/>
        </authorList>
    </citation>
    <scope>NUCLEOTIDE SEQUENCE [LARGE SCALE GENOMIC DNA]</scope>
    <source>
        <strain evidence="5">DTO 134E9</strain>
    </source>
</reference>
<dbReference type="VEuPathDB" id="FungiDB:ASPWEDRAFT_40587"/>
<dbReference type="SUPFAM" id="SSF48264">
    <property type="entry name" value="Cytochrome P450"/>
    <property type="match status" value="1"/>
</dbReference>
<keyword evidence="2" id="KW-0479">Metal-binding</keyword>
<dbReference type="Gene3D" id="1.10.630.10">
    <property type="entry name" value="Cytochrome P450"/>
    <property type="match status" value="1"/>
</dbReference>
<feature type="transmembrane region" description="Helical" evidence="3">
    <location>
        <begin position="33"/>
        <end position="51"/>
    </location>
</feature>
<dbReference type="InterPro" id="IPR002401">
    <property type="entry name" value="Cyt_P450_E_grp-I"/>
</dbReference>
<dbReference type="GO" id="GO:0005506">
    <property type="term" value="F:iron ion binding"/>
    <property type="evidence" value="ECO:0007669"/>
    <property type="project" value="InterPro"/>
</dbReference>
<keyword evidence="2" id="KW-0408">Iron</keyword>
<evidence type="ECO:0000313" key="5">
    <source>
        <dbReference type="Proteomes" id="UP000184383"/>
    </source>
</evidence>
<evidence type="ECO:0000256" key="2">
    <source>
        <dbReference type="PIRSR" id="PIRSR602401-1"/>
    </source>
</evidence>
<comment type="cofactor">
    <cofactor evidence="2">
        <name>heme</name>
        <dbReference type="ChEBI" id="CHEBI:30413"/>
    </cofactor>
</comment>
<keyword evidence="3" id="KW-0812">Transmembrane</keyword>
<dbReference type="STRING" id="1073089.A0A1L9RKG0"/>